<organism evidence="1 2">
    <name type="scientific">Kutzneria chonburiensis</name>
    <dbReference type="NCBI Taxonomy" id="1483604"/>
    <lineage>
        <taxon>Bacteria</taxon>
        <taxon>Bacillati</taxon>
        <taxon>Actinomycetota</taxon>
        <taxon>Actinomycetes</taxon>
        <taxon>Pseudonocardiales</taxon>
        <taxon>Pseudonocardiaceae</taxon>
        <taxon>Kutzneria</taxon>
    </lineage>
</organism>
<proteinExistence type="predicted"/>
<keyword evidence="2" id="KW-1185">Reference proteome</keyword>
<reference evidence="1 2" key="1">
    <citation type="submission" date="2024-09" db="EMBL/GenBank/DDBJ databases">
        <authorList>
            <person name="Sun Q."/>
            <person name="Mori K."/>
        </authorList>
    </citation>
    <scope>NUCLEOTIDE SEQUENCE [LARGE SCALE GENOMIC DNA]</scope>
    <source>
        <strain evidence="1 2">TBRC 1432</strain>
    </source>
</reference>
<dbReference type="Proteomes" id="UP001589810">
    <property type="component" value="Unassembled WGS sequence"/>
</dbReference>
<evidence type="ECO:0000313" key="1">
    <source>
        <dbReference type="EMBL" id="MFC0540089.1"/>
    </source>
</evidence>
<gene>
    <name evidence="1" type="ORF">ACFFH7_01285</name>
</gene>
<comment type="caution">
    <text evidence="1">The sequence shown here is derived from an EMBL/GenBank/DDBJ whole genome shotgun (WGS) entry which is preliminary data.</text>
</comment>
<sequence length="247" mass="27412">MHAHDDRVPGEVLFRTDRRVRIWRQFVSHRQLLLSAVETGEPTRLDLLFKNVDQQCIRSTYDGLVVRFPREDEEFPPDAFVLESGNIRDYVCANSFAWQEDEQSDLGPEATAAKMLPMPFEPTYHVPSAFPEWRPTGPAIPLGDLVDALTDDPEPVQGFRHVHAVVVRTKTGGGREITSPVAVYLTRGEAEEAIRADIAAKEAIAARAAGPDARAAGPDARVQDTLVAKSLADTNIDRWIVPVPVRL</sequence>
<accession>A0ABV6MIU8</accession>
<name>A0ABV6MIU8_9PSEU</name>
<evidence type="ECO:0000313" key="2">
    <source>
        <dbReference type="Proteomes" id="UP001589810"/>
    </source>
</evidence>
<dbReference type="RefSeq" id="WP_273938854.1">
    <property type="nucleotide sequence ID" value="NZ_CP097263.1"/>
</dbReference>
<protein>
    <submittedName>
        <fullName evidence="1">Uncharacterized protein</fullName>
    </submittedName>
</protein>
<dbReference type="EMBL" id="JBHLUD010000001">
    <property type="protein sequence ID" value="MFC0540089.1"/>
    <property type="molecule type" value="Genomic_DNA"/>
</dbReference>